<feature type="compositionally biased region" description="Basic and acidic residues" evidence="1">
    <location>
        <begin position="309"/>
        <end position="367"/>
    </location>
</feature>
<evidence type="ECO:0000313" key="4">
    <source>
        <dbReference type="EMBL" id="KOS40124.1"/>
    </source>
</evidence>
<protein>
    <recommendedName>
        <fullName evidence="6">GPI anchored protein</fullName>
    </recommendedName>
</protein>
<accession>A0A0M8P2R8</accession>
<dbReference type="EMBL" id="LHQQ01000176">
    <property type="protein sequence ID" value="KOS40124.1"/>
    <property type="molecule type" value="Genomic_DNA"/>
</dbReference>
<keyword evidence="2" id="KW-0812">Transmembrane</keyword>
<evidence type="ECO:0008006" key="6">
    <source>
        <dbReference type="Google" id="ProtNLM"/>
    </source>
</evidence>
<evidence type="ECO:0000256" key="1">
    <source>
        <dbReference type="SAM" id="MobiDB-lite"/>
    </source>
</evidence>
<feature type="region of interest" description="Disordered" evidence="1">
    <location>
        <begin position="285"/>
        <end position="695"/>
    </location>
</feature>
<feature type="compositionally biased region" description="Basic and acidic residues" evidence="1">
    <location>
        <begin position="523"/>
        <end position="583"/>
    </location>
</feature>
<feature type="signal peptide" evidence="3">
    <location>
        <begin position="1"/>
        <end position="24"/>
    </location>
</feature>
<feature type="compositionally biased region" description="Low complexity" evidence="1">
    <location>
        <begin position="795"/>
        <end position="806"/>
    </location>
</feature>
<evidence type="ECO:0000256" key="3">
    <source>
        <dbReference type="SAM" id="SignalP"/>
    </source>
</evidence>
<dbReference type="OrthoDB" id="4366934at2759"/>
<keyword evidence="5" id="KW-1185">Reference proteome</keyword>
<sequence length="945" mass="101086">MKGFIGGIPVALLAVAAQAKFAERQEHDFHPQTGGTAIGGPSGNDNDGGFVSPYSASIKTDTKVNQWNKDDHSVKLKHSDVYPRPPVVPVHFGHPAVSGPQVPGMGPFGKGKRVAPGGTAMGGPSGNDEGQSFDFSVTGIFNTEVEDENKDDHSTDIKNKHVHPAAYWKRFGPHAGGGTAIGGPSGNDGGQSFGAPTNIQVNSEVEDENKDDHSIGIKNHHVHPAAYWKRFGPHAGGGGTAIGGPSGNDGGQSFSTPTNIQAASDVSEHNEDDHSIGLEHEDIYTHPFGPFRRSENHGPPGHGGPHPSGHFEPHPESHFEPHPESHYEPHTESHYQPHSEPHYEPHPEPHFENHPEPHVEHHPEPHYAPHYSPTYAPHYEPHTTVEHDITSLKDNNNGPSVGSVTFGRRGFPGRPESHFEPHPESHFEPHPESHYAPHTESHYQPHSEPHYEPHPEPHFENHPEPHTENHPEPHYAPHYSPSYNPHYEPHKTLENEITSLKNNNNGPSAGSITFGRRGFPGRPESHFEPHPESHFEPHPESHYAPHTESHYEPHSEPHYEPHPEPHFENHPEPHTEYHPEPHYAPHYSPSYNPHYEPHHTFESEVTELKNTNNGPSAGSIPFGRRAYAPTPETSVGGGTAIGGPSGNDGGSSFSTPTEIDVDSDVNEHNEDNHAIKGDFTHVHPGASPEYAREENVETPQCAAHEVVHTVTKTQYKTAEATRVAYQSPPTDESNGIPAYAPHDPAGPGSYDPYDPAGGDAYASHHPTGADAYAPHHPTGADAYSPHHPAGADAFAPSGSAHSSPGAEHADNLMPAHVPMAAPSPGPSGGSPGWAQSSPGANPYRSSAPAPSAYAAQRPSYSKIAVHVPMATPASYGAFSQATPSNSMGKMVPTGAAAQNKASPSSTASASASVSHGVMFEGGAARLSGGVVSAAAAVMGVLAFIL</sequence>
<evidence type="ECO:0000256" key="2">
    <source>
        <dbReference type="SAM" id="Phobius"/>
    </source>
</evidence>
<feature type="compositionally biased region" description="Polar residues" evidence="1">
    <location>
        <begin position="251"/>
        <end position="264"/>
    </location>
</feature>
<keyword evidence="2" id="KW-0472">Membrane</keyword>
<feature type="compositionally biased region" description="Basic and acidic residues" evidence="1">
    <location>
        <begin position="665"/>
        <end position="681"/>
    </location>
</feature>
<keyword evidence="3" id="KW-0732">Signal</keyword>
<feature type="compositionally biased region" description="Polar residues" evidence="1">
    <location>
        <begin position="392"/>
        <end position="403"/>
    </location>
</feature>
<feature type="compositionally biased region" description="Polar residues" evidence="1">
    <location>
        <begin position="495"/>
        <end position="511"/>
    </location>
</feature>
<reference evidence="4 5" key="1">
    <citation type="submission" date="2015-08" db="EMBL/GenBank/DDBJ databases">
        <title>Genome sequencing of Penicillium nordicum.</title>
        <authorList>
            <person name="Nguyen H.D."/>
            <person name="Seifert K.A."/>
        </authorList>
    </citation>
    <scope>NUCLEOTIDE SEQUENCE [LARGE SCALE GENOMIC DNA]</scope>
    <source>
        <strain evidence="4 5">DAOMC 185683</strain>
    </source>
</reference>
<feature type="compositionally biased region" description="Low complexity" evidence="1">
    <location>
        <begin position="584"/>
        <end position="594"/>
    </location>
</feature>
<feature type="region of interest" description="Disordered" evidence="1">
    <location>
        <begin position="889"/>
        <end position="908"/>
    </location>
</feature>
<proteinExistence type="predicted"/>
<organism evidence="4 5">
    <name type="scientific">Penicillium nordicum</name>
    <dbReference type="NCBI Taxonomy" id="229535"/>
    <lineage>
        <taxon>Eukaryota</taxon>
        <taxon>Fungi</taxon>
        <taxon>Dikarya</taxon>
        <taxon>Ascomycota</taxon>
        <taxon>Pezizomycotina</taxon>
        <taxon>Eurotiomycetes</taxon>
        <taxon>Eurotiomycetidae</taxon>
        <taxon>Eurotiales</taxon>
        <taxon>Aspergillaceae</taxon>
        <taxon>Penicillium</taxon>
    </lineage>
</organism>
<gene>
    <name evidence="4" type="ORF">ACN38_g9023</name>
</gene>
<feature type="compositionally biased region" description="Basic and acidic residues" evidence="1">
    <location>
        <begin position="415"/>
        <end position="475"/>
    </location>
</feature>
<feature type="region of interest" description="Disordered" evidence="1">
    <location>
        <begin position="237"/>
        <end position="273"/>
    </location>
</feature>
<feature type="compositionally biased region" description="Gly residues" evidence="1">
    <location>
        <begin position="237"/>
        <end position="250"/>
    </location>
</feature>
<feature type="chain" id="PRO_5005819391" description="GPI anchored protein" evidence="3">
    <location>
        <begin position="25"/>
        <end position="945"/>
    </location>
</feature>
<feature type="compositionally biased region" description="Basic and acidic residues" evidence="1">
    <location>
        <begin position="379"/>
        <end position="391"/>
    </location>
</feature>
<name>A0A0M8P2R8_9EURO</name>
<feature type="region of interest" description="Disordered" evidence="1">
    <location>
        <begin position="28"/>
        <end position="55"/>
    </location>
</feature>
<dbReference type="STRING" id="229535.A0A0M8P2R8"/>
<dbReference type="Proteomes" id="UP000037696">
    <property type="component" value="Unassembled WGS sequence"/>
</dbReference>
<dbReference type="AlphaFoldDB" id="A0A0M8P2R8"/>
<keyword evidence="2" id="KW-1133">Transmembrane helix</keyword>
<evidence type="ECO:0000313" key="5">
    <source>
        <dbReference type="Proteomes" id="UP000037696"/>
    </source>
</evidence>
<feature type="compositionally biased region" description="Low complexity" evidence="1">
    <location>
        <begin position="832"/>
        <end position="850"/>
    </location>
</feature>
<feature type="transmembrane region" description="Helical" evidence="2">
    <location>
        <begin position="926"/>
        <end position="944"/>
    </location>
</feature>
<comment type="caution">
    <text evidence="4">The sequence shown here is derived from an EMBL/GenBank/DDBJ whole genome shotgun (WGS) entry which is preliminary data.</text>
</comment>
<feature type="compositionally biased region" description="Gly residues" evidence="1">
    <location>
        <begin position="635"/>
        <end position="649"/>
    </location>
</feature>
<feature type="region of interest" description="Disordered" evidence="1">
    <location>
        <begin position="725"/>
        <end position="850"/>
    </location>
</feature>